<gene>
    <name evidence="2" type="ORF">H6G83_29765</name>
</gene>
<dbReference type="EMBL" id="JACJSG010000059">
    <property type="protein sequence ID" value="MBD2504744.1"/>
    <property type="molecule type" value="Genomic_DNA"/>
</dbReference>
<comment type="caution">
    <text evidence="2">The sequence shown here is derived from an EMBL/GenBank/DDBJ whole genome shotgun (WGS) entry which is preliminary data.</text>
</comment>
<dbReference type="Proteomes" id="UP000661112">
    <property type="component" value="Unassembled WGS sequence"/>
</dbReference>
<proteinExistence type="predicted"/>
<protein>
    <submittedName>
        <fullName evidence="2">Glycosyltransferase family 2 protein</fullName>
    </submittedName>
</protein>
<dbReference type="NCBIfam" id="NF038302">
    <property type="entry name" value="EPS_HpsE"/>
    <property type="match status" value="1"/>
</dbReference>
<name>A0ABR8DCA6_9NOST</name>
<sequence length="320" mass="37233">MLDFTVAICTYNGAARLPLVLDKLKEQIHTENFQWEIIVIDNNSTDNTSQIIFDYQANWPLSCSLNYFFEPKQGLAYARQCAVEKATGKLIGFLDDDNLPDANWVASAYDFGCKHPHAGAYGGRILANFEKNPPKDFKRISLFLALIDRGGNAHIYERSKGVLPPAAGLVVRREVWLKNVPSKLFLVGRVNKSMLASEDLEALVYIQNAGWEIWYNPNMLMYHQIPNWRLERQYLISLVRGIGLARHHIRMLRLQVWQRPLFSIIYLINDIRRLLIHLWKYKGDIKNNLIASCEWEFLFSSLISPFYILWIHKNQQERYS</sequence>
<organism evidence="2 3">
    <name type="scientific">Anabaena azotica FACHB-119</name>
    <dbReference type="NCBI Taxonomy" id="947527"/>
    <lineage>
        <taxon>Bacteria</taxon>
        <taxon>Bacillati</taxon>
        <taxon>Cyanobacteriota</taxon>
        <taxon>Cyanophyceae</taxon>
        <taxon>Nostocales</taxon>
        <taxon>Nostocaceae</taxon>
        <taxon>Anabaena</taxon>
        <taxon>Anabaena azotica</taxon>
    </lineage>
</organism>
<dbReference type="SUPFAM" id="SSF53448">
    <property type="entry name" value="Nucleotide-diphospho-sugar transferases"/>
    <property type="match status" value="1"/>
</dbReference>
<evidence type="ECO:0000313" key="2">
    <source>
        <dbReference type="EMBL" id="MBD2504744.1"/>
    </source>
</evidence>
<accession>A0ABR8DCA6</accession>
<dbReference type="PANTHER" id="PTHR22916">
    <property type="entry name" value="GLYCOSYLTRANSFERASE"/>
    <property type="match status" value="1"/>
</dbReference>
<dbReference type="CDD" id="cd00761">
    <property type="entry name" value="Glyco_tranf_GTA_type"/>
    <property type="match status" value="1"/>
</dbReference>
<reference evidence="2 3" key="1">
    <citation type="journal article" date="2020" name="ISME J.">
        <title>Comparative genomics reveals insights into cyanobacterial evolution and habitat adaptation.</title>
        <authorList>
            <person name="Chen M.Y."/>
            <person name="Teng W.K."/>
            <person name="Zhao L."/>
            <person name="Hu C.X."/>
            <person name="Zhou Y.K."/>
            <person name="Han B.P."/>
            <person name="Song L.R."/>
            <person name="Shu W.S."/>
        </authorList>
    </citation>
    <scope>NUCLEOTIDE SEQUENCE [LARGE SCALE GENOMIC DNA]</scope>
    <source>
        <strain evidence="2 3">FACHB-119</strain>
    </source>
</reference>
<dbReference type="Pfam" id="PF00535">
    <property type="entry name" value="Glycos_transf_2"/>
    <property type="match status" value="1"/>
</dbReference>
<dbReference type="RefSeq" id="WP_190478842.1">
    <property type="nucleotide sequence ID" value="NZ_JACJSG010000059.1"/>
</dbReference>
<evidence type="ECO:0000313" key="3">
    <source>
        <dbReference type="Proteomes" id="UP000661112"/>
    </source>
</evidence>
<keyword evidence="3" id="KW-1185">Reference proteome</keyword>
<dbReference type="PANTHER" id="PTHR22916:SF71">
    <property type="entry name" value="GLYCOSYL TRANSFERASE"/>
    <property type="match status" value="1"/>
</dbReference>
<dbReference type="InterPro" id="IPR001173">
    <property type="entry name" value="Glyco_trans_2-like"/>
</dbReference>
<evidence type="ECO:0000259" key="1">
    <source>
        <dbReference type="Pfam" id="PF00535"/>
    </source>
</evidence>
<dbReference type="InterPro" id="IPR029044">
    <property type="entry name" value="Nucleotide-diphossugar_trans"/>
</dbReference>
<dbReference type="Gene3D" id="3.90.550.10">
    <property type="entry name" value="Spore Coat Polysaccharide Biosynthesis Protein SpsA, Chain A"/>
    <property type="match status" value="1"/>
</dbReference>
<feature type="domain" description="Glycosyltransferase 2-like" evidence="1">
    <location>
        <begin position="5"/>
        <end position="139"/>
    </location>
</feature>